<dbReference type="PRINTS" id="PR00773">
    <property type="entry name" value="GRPEPROTEIN"/>
</dbReference>
<gene>
    <name evidence="10" type="primary">grpE</name>
    <name evidence="15" type="ORF">O1U_0658</name>
</gene>
<keyword evidence="4 10" id="KW-0963">Cytoplasm</keyword>
<evidence type="ECO:0000256" key="10">
    <source>
        <dbReference type="HAMAP-Rule" id="MF_01151"/>
    </source>
</evidence>
<feature type="coiled-coil region" evidence="13">
    <location>
        <begin position="82"/>
        <end position="123"/>
    </location>
</feature>
<dbReference type="Proteomes" id="UP000053688">
    <property type="component" value="Unassembled WGS sequence"/>
</dbReference>
<evidence type="ECO:0000313" key="15">
    <source>
        <dbReference type="EMBL" id="EPE37358.1"/>
    </source>
</evidence>
<keyword evidence="5 10" id="KW-0346">Stress response</keyword>
<dbReference type="GO" id="GO:0000774">
    <property type="term" value="F:adenyl-nucleotide exchange factor activity"/>
    <property type="evidence" value="ECO:0007669"/>
    <property type="project" value="InterPro"/>
</dbReference>
<evidence type="ECO:0000256" key="2">
    <source>
        <dbReference type="ARBA" id="ARBA00009054"/>
    </source>
</evidence>
<dbReference type="InterPro" id="IPR013805">
    <property type="entry name" value="GrpE_CC"/>
</dbReference>
<dbReference type="InterPro" id="IPR000740">
    <property type="entry name" value="GrpE"/>
</dbReference>
<dbReference type="SUPFAM" id="SSF58014">
    <property type="entry name" value="Coiled-coil domain of nucleotide exchange factor GrpE"/>
    <property type="match status" value="1"/>
</dbReference>
<proteinExistence type="inferred from homology"/>
<comment type="caution">
    <text evidence="15">The sequence shown here is derived from an EMBL/GenBank/DDBJ whole genome shotgun (WGS) entry which is preliminary data.</text>
</comment>
<dbReference type="GO" id="GO:0051087">
    <property type="term" value="F:protein-folding chaperone binding"/>
    <property type="evidence" value="ECO:0007669"/>
    <property type="project" value="InterPro"/>
</dbReference>
<evidence type="ECO:0000256" key="9">
    <source>
        <dbReference type="ARBA" id="ARBA00076414"/>
    </source>
</evidence>
<keyword evidence="13" id="KW-0175">Coiled coil</keyword>
<dbReference type="GO" id="GO:0006457">
    <property type="term" value="P:protein folding"/>
    <property type="evidence" value="ECO:0007669"/>
    <property type="project" value="InterPro"/>
</dbReference>
<keyword evidence="16" id="KW-1185">Reference proteome</keyword>
<accession>S3EGS5</accession>
<dbReference type="GO" id="GO:0042803">
    <property type="term" value="F:protein homodimerization activity"/>
    <property type="evidence" value="ECO:0007669"/>
    <property type="project" value="InterPro"/>
</dbReference>
<dbReference type="AlphaFoldDB" id="S3EGS5"/>
<evidence type="ECO:0000256" key="14">
    <source>
        <dbReference type="SAM" id="MobiDB-lite"/>
    </source>
</evidence>
<dbReference type="PANTHER" id="PTHR21237">
    <property type="entry name" value="GRPE PROTEIN"/>
    <property type="match status" value="1"/>
</dbReference>
<evidence type="ECO:0000256" key="11">
    <source>
        <dbReference type="RuleBase" id="RU000639"/>
    </source>
</evidence>
<dbReference type="FunFam" id="2.30.22.10:FF:000001">
    <property type="entry name" value="Protein GrpE"/>
    <property type="match status" value="1"/>
</dbReference>
<dbReference type="GO" id="GO:0051082">
    <property type="term" value="F:unfolded protein binding"/>
    <property type="evidence" value="ECO:0007669"/>
    <property type="project" value="TreeGrafter"/>
</dbReference>
<dbReference type="NCBIfam" id="NF010748">
    <property type="entry name" value="PRK14150.1"/>
    <property type="match status" value="1"/>
</dbReference>
<comment type="subunit">
    <text evidence="3 10">Homodimer.</text>
</comment>
<dbReference type="PROSITE" id="PS01071">
    <property type="entry name" value="GRPE"/>
    <property type="match status" value="1"/>
</dbReference>
<dbReference type="PANTHER" id="PTHR21237:SF23">
    <property type="entry name" value="GRPE PROTEIN HOMOLOG, MITOCHONDRIAL"/>
    <property type="match status" value="1"/>
</dbReference>
<evidence type="ECO:0000256" key="13">
    <source>
        <dbReference type="SAM" id="Coils"/>
    </source>
</evidence>
<dbReference type="CDD" id="cd00446">
    <property type="entry name" value="GrpE"/>
    <property type="match status" value="1"/>
</dbReference>
<evidence type="ECO:0000256" key="12">
    <source>
        <dbReference type="RuleBase" id="RU004478"/>
    </source>
</evidence>
<organism evidence="15 16">
    <name type="scientific">Candidatus Photodesmus katoptron Akat1</name>
    <dbReference type="NCBI Taxonomy" id="1236703"/>
    <lineage>
        <taxon>Bacteria</taxon>
        <taxon>Pseudomonadati</taxon>
        <taxon>Pseudomonadota</taxon>
        <taxon>Gammaproteobacteria</taxon>
        <taxon>Vibrionales</taxon>
        <taxon>Vibrionaceae</taxon>
        <taxon>Candidatus Photodesmus</taxon>
    </lineage>
</organism>
<protein>
    <recommendedName>
        <fullName evidence="8 10">Protein GrpE</fullName>
    </recommendedName>
    <alternativeName>
        <fullName evidence="9 10">HSP-70 cofactor</fullName>
    </alternativeName>
</protein>
<dbReference type="Gene3D" id="3.90.20.20">
    <property type="match status" value="1"/>
</dbReference>
<dbReference type="Pfam" id="PF01025">
    <property type="entry name" value="GrpE"/>
    <property type="match status" value="1"/>
</dbReference>
<comment type="function">
    <text evidence="7 10 11">Participates actively in the response to hyperosmotic and heat shock by preventing the aggregation of stress-denatured proteins, in association with DnaK and GrpE. It is the nucleotide exchange factor for DnaK and may function as a thermosensor. Unfolded proteins bind initially to DnaJ; upon interaction with the DnaJ-bound protein, DnaK hydrolyzes its bound ATP, resulting in the formation of a stable complex. GrpE releases ADP from DnaK; ATP binding to DnaK triggers the release of the substrate protein, thus completing the reaction cycle. Several rounds of ATP-dependent interactions between DnaJ, DnaK and GrpE are required for fully efficient folding.</text>
</comment>
<dbReference type="InterPro" id="IPR009012">
    <property type="entry name" value="GrpE_head"/>
</dbReference>
<dbReference type="GO" id="GO:0005829">
    <property type="term" value="C:cytosol"/>
    <property type="evidence" value="ECO:0007669"/>
    <property type="project" value="TreeGrafter"/>
</dbReference>
<reference evidence="15 16" key="1">
    <citation type="journal article" date="2014" name="Environ. Microbiol.">
        <title>Genomic signatures of obligate host dependence in the luminous bacterial symbiont of a vertebrate.</title>
        <authorList>
            <person name="Hendry T.A."/>
            <person name="de Wet J.R."/>
            <person name="Dunlap P.V."/>
        </authorList>
    </citation>
    <scope>NUCLEOTIDE SEQUENCE [LARGE SCALE GENOMIC DNA]</scope>
    <source>
        <strain evidence="15 16">Akat1</strain>
    </source>
</reference>
<name>S3EGS5_9GAMM</name>
<evidence type="ECO:0000256" key="7">
    <source>
        <dbReference type="ARBA" id="ARBA00053401"/>
    </source>
</evidence>
<dbReference type="STRING" id="28176.CF66_0101"/>
<dbReference type="PATRIC" id="fig|1236703.3.peg.673"/>
<keyword evidence="6 10" id="KW-0143">Chaperone</keyword>
<sequence>MSDSGDIMNKEENKSSENTVQSEQLSENTVQSEQLSENTVQSEQLKVQDKSTKQEKEHSQDQEADLLKNTNVNVTLNEQSQINDYKVKIAQLEIQLLASKAKQEEQKGLLLRAKAEVENMRRRTEVEINKAHKYALNKFSEELLPVIDNLERAIQSGDIKNEFIKPILEGVELTYRTFIEVIAKFGLKEINPEKGEGFNPEFHQAMSIEENSNHTSNVIMNVMQKGYELNGRVLRPAMVVVTK</sequence>
<evidence type="ECO:0000256" key="3">
    <source>
        <dbReference type="ARBA" id="ARBA00011738"/>
    </source>
</evidence>
<feature type="compositionally biased region" description="Polar residues" evidence="14">
    <location>
        <begin position="16"/>
        <end position="45"/>
    </location>
</feature>
<evidence type="ECO:0000313" key="16">
    <source>
        <dbReference type="Proteomes" id="UP000053688"/>
    </source>
</evidence>
<dbReference type="Gene3D" id="2.30.22.10">
    <property type="entry name" value="Head domain of nucleotide exchange factor GrpE"/>
    <property type="match status" value="1"/>
</dbReference>
<dbReference type="HAMAP" id="MF_01151">
    <property type="entry name" value="GrpE"/>
    <property type="match status" value="1"/>
</dbReference>
<evidence type="ECO:0000256" key="4">
    <source>
        <dbReference type="ARBA" id="ARBA00022490"/>
    </source>
</evidence>
<evidence type="ECO:0000256" key="6">
    <source>
        <dbReference type="ARBA" id="ARBA00023186"/>
    </source>
</evidence>
<comment type="subcellular location">
    <subcellularLocation>
        <location evidence="1 10">Cytoplasm</location>
    </subcellularLocation>
</comment>
<evidence type="ECO:0000256" key="1">
    <source>
        <dbReference type="ARBA" id="ARBA00004496"/>
    </source>
</evidence>
<evidence type="ECO:0000256" key="5">
    <source>
        <dbReference type="ARBA" id="ARBA00023016"/>
    </source>
</evidence>
<feature type="region of interest" description="Disordered" evidence="14">
    <location>
        <begin position="1"/>
        <end position="65"/>
    </location>
</feature>
<dbReference type="EMBL" id="AMSD01000002">
    <property type="protein sequence ID" value="EPE37358.1"/>
    <property type="molecule type" value="Genomic_DNA"/>
</dbReference>
<evidence type="ECO:0000256" key="8">
    <source>
        <dbReference type="ARBA" id="ARBA00072274"/>
    </source>
</evidence>
<dbReference type="eggNOG" id="COG0576">
    <property type="taxonomic scope" value="Bacteria"/>
</dbReference>
<dbReference type="SUPFAM" id="SSF51064">
    <property type="entry name" value="Head domain of nucleotide exchange factor GrpE"/>
    <property type="match status" value="1"/>
</dbReference>
<comment type="similarity">
    <text evidence="2 10 12">Belongs to the GrpE family.</text>
</comment>
<feature type="compositionally biased region" description="Basic and acidic residues" evidence="14">
    <location>
        <begin position="46"/>
        <end position="61"/>
    </location>
</feature>